<reference evidence="1" key="3">
    <citation type="submission" date="2025-09" db="UniProtKB">
        <authorList>
            <consortium name="Ensembl"/>
        </authorList>
    </citation>
    <scope>IDENTIFICATION</scope>
</reference>
<sequence length="192" mass="21819">MPLRPFSFPLPETRFFKADSLIYKFKISGGSSFRQDLVLNILTLLFLYLMSVTILGNLDSLQPFSSAHFNVFPYKKPWEGASKVTCGEGRLRAYPFSLVLYLEKNTQNGKDGRMWANSLQLPLVYWHNTFAGHYMRSLQMLGALLQKDVVKPFLSASEPPAKRRRRDSPLEEAILKELHGDMEAQSSVSVLG</sequence>
<evidence type="ECO:0000313" key="2">
    <source>
        <dbReference type="Proteomes" id="UP000007635"/>
    </source>
</evidence>
<dbReference type="GO" id="GO:0070197">
    <property type="term" value="P:meiotic attachment of telomere to nuclear envelope"/>
    <property type="evidence" value="ECO:0007669"/>
    <property type="project" value="TreeGrafter"/>
</dbReference>
<protein>
    <submittedName>
        <fullName evidence="1">Membrane anchored junction protein</fullName>
    </submittedName>
</protein>
<organism evidence="1 2">
    <name type="scientific">Gasterosteus aculeatus aculeatus</name>
    <name type="common">three-spined stickleback</name>
    <dbReference type="NCBI Taxonomy" id="481459"/>
    <lineage>
        <taxon>Eukaryota</taxon>
        <taxon>Metazoa</taxon>
        <taxon>Chordata</taxon>
        <taxon>Craniata</taxon>
        <taxon>Vertebrata</taxon>
        <taxon>Euteleostomi</taxon>
        <taxon>Actinopterygii</taxon>
        <taxon>Neopterygii</taxon>
        <taxon>Teleostei</taxon>
        <taxon>Neoteleostei</taxon>
        <taxon>Acanthomorphata</taxon>
        <taxon>Eupercaria</taxon>
        <taxon>Perciformes</taxon>
        <taxon>Cottioidei</taxon>
        <taxon>Gasterosteales</taxon>
        <taxon>Gasterosteidae</taxon>
        <taxon>Gasterosteus</taxon>
    </lineage>
</organism>
<keyword evidence="2" id="KW-1185">Reference proteome</keyword>
<reference evidence="1" key="2">
    <citation type="submission" date="2025-08" db="UniProtKB">
        <authorList>
            <consortium name="Ensembl"/>
        </authorList>
    </citation>
    <scope>IDENTIFICATION</scope>
</reference>
<dbReference type="Ensembl" id="ENSGACT00000072230.1">
    <property type="protein sequence ID" value="ENSGACP00000041730.1"/>
    <property type="gene ID" value="ENSGACG00000029139.1"/>
</dbReference>
<gene>
    <name evidence="1" type="primary">MAJIN</name>
</gene>
<dbReference type="GeneTree" id="ENSGT00390000007971"/>
<reference evidence="1 2" key="1">
    <citation type="journal article" date="2021" name="G3 (Bethesda)">
        <title>Improved contiguity of the threespine stickleback genome using long-read sequencing.</title>
        <authorList>
            <person name="Nath S."/>
            <person name="Shaw D.E."/>
            <person name="White M.A."/>
        </authorList>
    </citation>
    <scope>NUCLEOTIDE SEQUENCE [LARGE SCALE GENOMIC DNA]</scope>
    <source>
        <strain evidence="1 2">Lake Benthic</strain>
    </source>
</reference>
<dbReference type="PANTHER" id="PTHR35824">
    <property type="entry name" value="MEMBRANE-ANCHORED JUNCTION PROTEIN MAJIN"/>
    <property type="match status" value="1"/>
</dbReference>
<name>A0AAQ4PSD6_GASAC</name>
<dbReference type="InterPro" id="IPR027816">
    <property type="entry name" value="MAJIN"/>
</dbReference>
<dbReference type="Pfam" id="PF15077">
    <property type="entry name" value="MAJIN"/>
    <property type="match status" value="1"/>
</dbReference>
<proteinExistence type="predicted"/>
<dbReference type="PANTHER" id="PTHR35824:SF1">
    <property type="entry name" value="MEMBRANE-ANCHORED JUNCTION PROTEIN"/>
    <property type="match status" value="1"/>
</dbReference>
<dbReference type="Proteomes" id="UP000007635">
    <property type="component" value="Chromosome VII"/>
</dbReference>
<accession>A0AAQ4PSD6</accession>
<dbReference type="GO" id="GO:0007129">
    <property type="term" value="P:homologous chromosome pairing at meiosis"/>
    <property type="evidence" value="ECO:0007669"/>
    <property type="project" value="TreeGrafter"/>
</dbReference>
<evidence type="ECO:0000313" key="1">
    <source>
        <dbReference type="Ensembl" id="ENSGACP00000041730.1"/>
    </source>
</evidence>
<dbReference type="GO" id="GO:0003677">
    <property type="term" value="F:DNA binding"/>
    <property type="evidence" value="ECO:0007669"/>
    <property type="project" value="InterPro"/>
</dbReference>
<dbReference type="AlphaFoldDB" id="A0AAQ4PSD6"/>
<dbReference type="GO" id="GO:0005637">
    <property type="term" value="C:nuclear inner membrane"/>
    <property type="evidence" value="ECO:0007669"/>
    <property type="project" value="TreeGrafter"/>
</dbReference>